<organism evidence="1">
    <name type="scientific">Arundo donax</name>
    <name type="common">Giant reed</name>
    <name type="synonym">Donax arundinaceus</name>
    <dbReference type="NCBI Taxonomy" id="35708"/>
    <lineage>
        <taxon>Eukaryota</taxon>
        <taxon>Viridiplantae</taxon>
        <taxon>Streptophyta</taxon>
        <taxon>Embryophyta</taxon>
        <taxon>Tracheophyta</taxon>
        <taxon>Spermatophyta</taxon>
        <taxon>Magnoliopsida</taxon>
        <taxon>Liliopsida</taxon>
        <taxon>Poales</taxon>
        <taxon>Poaceae</taxon>
        <taxon>PACMAD clade</taxon>
        <taxon>Arundinoideae</taxon>
        <taxon>Arundineae</taxon>
        <taxon>Arundo</taxon>
    </lineage>
</organism>
<reference evidence="1" key="2">
    <citation type="journal article" date="2015" name="Data Brief">
        <title>Shoot transcriptome of the giant reed, Arundo donax.</title>
        <authorList>
            <person name="Barrero R.A."/>
            <person name="Guerrero F.D."/>
            <person name="Moolhuijzen P."/>
            <person name="Goolsby J.A."/>
            <person name="Tidwell J."/>
            <person name="Bellgard S.E."/>
            <person name="Bellgard M.I."/>
        </authorList>
    </citation>
    <scope>NUCLEOTIDE SEQUENCE</scope>
    <source>
        <tissue evidence="1">Shoot tissue taken approximately 20 cm above the soil surface</tissue>
    </source>
</reference>
<evidence type="ECO:0000313" key="1">
    <source>
        <dbReference type="EMBL" id="JAD82179.1"/>
    </source>
</evidence>
<dbReference type="AlphaFoldDB" id="A0A0A9D0T5"/>
<reference evidence="1" key="1">
    <citation type="submission" date="2014-09" db="EMBL/GenBank/DDBJ databases">
        <authorList>
            <person name="Magalhaes I.L.F."/>
            <person name="Oliveira U."/>
            <person name="Santos F.R."/>
            <person name="Vidigal T.H.D.A."/>
            <person name="Brescovit A.D."/>
            <person name="Santos A.J."/>
        </authorList>
    </citation>
    <scope>NUCLEOTIDE SEQUENCE</scope>
    <source>
        <tissue evidence="1">Shoot tissue taken approximately 20 cm above the soil surface</tissue>
    </source>
</reference>
<proteinExistence type="predicted"/>
<sequence>MSNKLTTNSSACVHAKQLDRFFRLQDVRLDSAKHLAAGTCIASSNSPIPALTSWQPIRSLRTADPASSPCCTYSQTWTQPNTCATLIKGHN</sequence>
<accession>A0A0A9D0T5</accession>
<protein>
    <submittedName>
        <fullName evidence="1">Uncharacterized protein</fullName>
    </submittedName>
</protein>
<dbReference type="EMBL" id="GBRH01215716">
    <property type="protein sequence ID" value="JAD82179.1"/>
    <property type="molecule type" value="Transcribed_RNA"/>
</dbReference>
<name>A0A0A9D0T5_ARUDO</name>